<dbReference type="Proteomes" id="UP001266305">
    <property type="component" value="Unassembled WGS sequence"/>
</dbReference>
<organism evidence="1 2">
    <name type="scientific">Saguinus oedipus</name>
    <name type="common">Cotton-top tamarin</name>
    <name type="synonym">Oedipomidas oedipus</name>
    <dbReference type="NCBI Taxonomy" id="9490"/>
    <lineage>
        <taxon>Eukaryota</taxon>
        <taxon>Metazoa</taxon>
        <taxon>Chordata</taxon>
        <taxon>Craniata</taxon>
        <taxon>Vertebrata</taxon>
        <taxon>Euteleostomi</taxon>
        <taxon>Mammalia</taxon>
        <taxon>Eutheria</taxon>
        <taxon>Euarchontoglires</taxon>
        <taxon>Primates</taxon>
        <taxon>Haplorrhini</taxon>
        <taxon>Platyrrhini</taxon>
        <taxon>Cebidae</taxon>
        <taxon>Callitrichinae</taxon>
        <taxon>Saguinus</taxon>
    </lineage>
</organism>
<sequence>MPFLPCLQSCLPSILWDEHPMLFGPPEESVPSTPELLLQMLLSAPLAASYLILSLLLVPEHPGQRPELTGLSSLRLWR</sequence>
<reference evidence="1 2" key="1">
    <citation type="submission" date="2023-05" db="EMBL/GenBank/DDBJ databases">
        <title>B98-5 Cell Line De Novo Hybrid Assembly: An Optical Mapping Approach.</title>
        <authorList>
            <person name="Kananen K."/>
            <person name="Auerbach J.A."/>
            <person name="Kautto E."/>
            <person name="Blachly J.S."/>
        </authorList>
    </citation>
    <scope>NUCLEOTIDE SEQUENCE [LARGE SCALE GENOMIC DNA]</scope>
    <source>
        <strain evidence="1">B95-8</strain>
        <tissue evidence="1">Cell line</tissue>
    </source>
</reference>
<proteinExistence type="predicted"/>
<accession>A0ABQ9W344</accession>
<name>A0ABQ9W344_SAGOE</name>
<dbReference type="EMBL" id="JASSZA010000004">
    <property type="protein sequence ID" value="KAK2114802.1"/>
    <property type="molecule type" value="Genomic_DNA"/>
</dbReference>
<evidence type="ECO:0000313" key="1">
    <source>
        <dbReference type="EMBL" id="KAK2114802.1"/>
    </source>
</evidence>
<comment type="caution">
    <text evidence="1">The sequence shown here is derived from an EMBL/GenBank/DDBJ whole genome shotgun (WGS) entry which is preliminary data.</text>
</comment>
<keyword evidence="2" id="KW-1185">Reference proteome</keyword>
<evidence type="ECO:0000313" key="2">
    <source>
        <dbReference type="Proteomes" id="UP001266305"/>
    </source>
</evidence>
<gene>
    <name evidence="1" type="ORF">P7K49_009068</name>
</gene>
<protein>
    <submittedName>
        <fullName evidence="1">Uncharacterized protein</fullName>
    </submittedName>
</protein>
<feature type="non-terminal residue" evidence="1">
    <location>
        <position position="78"/>
    </location>
</feature>